<feature type="signal peptide" evidence="2">
    <location>
        <begin position="1"/>
        <end position="18"/>
    </location>
</feature>
<evidence type="ECO:0000313" key="4">
    <source>
        <dbReference type="Proteomes" id="UP001287356"/>
    </source>
</evidence>
<accession>A0AAE0JTH3</accession>
<name>A0AAE0JTH3_9PEZI</name>
<dbReference type="AlphaFoldDB" id="A0AAE0JTH3"/>
<feature type="compositionally biased region" description="Low complexity" evidence="1">
    <location>
        <begin position="157"/>
        <end position="166"/>
    </location>
</feature>
<feature type="compositionally biased region" description="Low complexity" evidence="1">
    <location>
        <begin position="173"/>
        <end position="188"/>
    </location>
</feature>
<evidence type="ECO:0000256" key="1">
    <source>
        <dbReference type="SAM" id="MobiDB-lite"/>
    </source>
</evidence>
<dbReference type="Proteomes" id="UP001287356">
    <property type="component" value="Unassembled WGS sequence"/>
</dbReference>
<gene>
    <name evidence="3" type="ORF">B0T24DRAFT_725013</name>
</gene>
<proteinExistence type="predicted"/>
<reference evidence="3" key="1">
    <citation type="journal article" date="2023" name="Mol. Phylogenet. Evol.">
        <title>Genome-scale phylogeny and comparative genomics of the fungal order Sordariales.</title>
        <authorList>
            <person name="Hensen N."/>
            <person name="Bonometti L."/>
            <person name="Westerberg I."/>
            <person name="Brannstrom I.O."/>
            <person name="Guillou S."/>
            <person name="Cros-Aarteil S."/>
            <person name="Calhoun S."/>
            <person name="Haridas S."/>
            <person name="Kuo A."/>
            <person name="Mondo S."/>
            <person name="Pangilinan J."/>
            <person name="Riley R."/>
            <person name="LaButti K."/>
            <person name="Andreopoulos B."/>
            <person name="Lipzen A."/>
            <person name="Chen C."/>
            <person name="Yan M."/>
            <person name="Daum C."/>
            <person name="Ng V."/>
            <person name="Clum A."/>
            <person name="Steindorff A."/>
            <person name="Ohm R.A."/>
            <person name="Martin F."/>
            <person name="Silar P."/>
            <person name="Natvig D.O."/>
            <person name="Lalanne C."/>
            <person name="Gautier V."/>
            <person name="Ament-Velasquez S.L."/>
            <person name="Kruys A."/>
            <person name="Hutchinson M.I."/>
            <person name="Powell A.J."/>
            <person name="Barry K."/>
            <person name="Miller A.N."/>
            <person name="Grigoriev I.V."/>
            <person name="Debuchy R."/>
            <person name="Gladieux P."/>
            <person name="Hiltunen Thoren M."/>
            <person name="Johannesson H."/>
        </authorList>
    </citation>
    <scope>NUCLEOTIDE SEQUENCE</scope>
    <source>
        <strain evidence="3">CBS 958.72</strain>
    </source>
</reference>
<keyword evidence="4" id="KW-1185">Reference proteome</keyword>
<feature type="compositionally biased region" description="Low complexity" evidence="1">
    <location>
        <begin position="138"/>
        <end position="147"/>
    </location>
</feature>
<evidence type="ECO:0008006" key="5">
    <source>
        <dbReference type="Google" id="ProtNLM"/>
    </source>
</evidence>
<feature type="region of interest" description="Disordered" evidence="1">
    <location>
        <begin position="22"/>
        <end position="53"/>
    </location>
</feature>
<protein>
    <recommendedName>
        <fullName evidence="5">Apple domain-containing protein</fullName>
    </recommendedName>
</protein>
<evidence type="ECO:0000256" key="2">
    <source>
        <dbReference type="SAM" id="SignalP"/>
    </source>
</evidence>
<sequence length="331" mass="34480">MLFSFLLAVLAAVQLSFGSALPRHRHHRHHGRDPVARRDDLNTHPPDSISGIPVQTWTTQTWTTQTITLLPWTDSAGSTVTSAVATVWTVVDSPASPSSALPAFYHAEPSQAANQAPGLVPISTTATDSVPVSGPLNPASTSSFSIPIPSPPPPPAQTTNTNAVATPSPPLYLPTSSSSSTYRILRTSPAQEIPPTSSPSPFPPPPPLLSSSSTAQPPLAPPAPLTNNMINGVPLFCPASNNTVTSFNGFTFTLTCGAGSSPTSGSENDGETAGWLRAISLTDCIDLCSRLAWCGAFVHLQNSTCLFETRSAGTDAPSLLLLDGAWAGVRD</sequence>
<feature type="chain" id="PRO_5041964492" description="Apple domain-containing protein" evidence="2">
    <location>
        <begin position="19"/>
        <end position="331"/>
    </location>
</feature>
<keyword evidence="2" id="KW-0732">Signal</keyword>
<feature type="compositionally biased region" description="Pro residues" evidence="1">
    <location>
        <begin position="196"/>
        <end position="208"/>
    </location>
</feature>
<feature type="compositionally biased region" description="Basic and acidic residues" evidence="1">
    <location>
        <begin position="32"/>
        <end position="42"/>
    </location>
</feature>
<organism evidence="3 4">
    <name type="scientific">Lasiosphaeria ovina</name>
    <dbReference type="NCBI Taxonomy" id="92902"/>
    <lineage>
        <taxon>Eukaryota</taxon>
        <taxon>Fungi</taxon>
        <taxon>Dikarya</taxon>
        <taxon>Ascomycota</taxon>
        <taxon>Pezizomycotina</taxon>
        <taxon>Sordariomycetes</taxon>
        <taxon>Sordariomycetidae</taxon>
        <taxon>Sordariales</taxon>
        <taxon>Lasiosphaeriaceae</taxon>
        <taxon>Lasiosphaeria</taxon>
    </lineage>
</organism>
<dbReference type="EMBL" id="JAULSN010000012">
    <property type="protein sequence ID" value="KAK3361262.1"/>
    <property type="molecule type" value="Genomic_DNA"/>
</dbReference>
<comment type="caution">
    <text evidence="3">The sequence shown here is derived from an EMBL/GenBank/DDBJ whole genome shotgun (WGS) entry which is preliminary data.</text>
</comment>
<reference evidence="3" key="2">
    <citation type="submission" date="2023-06" db="EMBL/GenBank/DDBJ databases">
        <authorList>
            <consortium name="Lawrence Berkeley National Laboratory"/>
            <person name="Haridas S."/>
            <person name="Hensen N."/>
            <person name="Bonometti L."/>
            <person name="Westerberg I."/>
            <person name="Brannstrom I.O."/>
            <person name="Guillou S."/>
            <person name="Cros-Aarteil S."/>
            <person name="Calhoun S."/>
            <person name="Kuo A."/>
            <person name="Mondo S."/>
            <person name="Pangilinan J."/>
            <person name="Riley R."/>
            <person name="Labutti K."/>
            <person name="Andreopoulos B."/>
            <person name="Lipzen A."/>
            <person name="Chen C."/>
            <person name="Yanf M."/>
            <person name="Daum C."/>
            <person name="Ng V."/>
            <person name="Clum A."/>
            <person name="Steindorff A."/>
            <person name="Ohm R."/>
            <person name="Martin F."/>
            <person name="Silar P."/>
            <person name="Natvig D."/>
            <person name="Lalanne C."/>
            <person name="Gautier V."/>
            <person name="Ament-Velasquez S.L."/>
            <person name="Kruys A."/>
            <person name="Hutchinson M.I."/>
            <person name="Powell A.J."/>
            <person name="Barry K."/>
            <person name="Miller A.N."/>
            <person name="Grigoriev I.V."/>
            <person name="Debuchy R."/>
            <person name="Gladieux P."/>
            <person name="Thoren M.H."/>
            <person name="Johannesson H."/>
        </authorList>
    </citation>
    <scope>NUCLEOTIDE SEQUENCE</scope>
    <source>
        <strain evidence="3">CBS 958.72</strain>
    </source>
</reference>
<dbReference type="PRINTS" id="PR01217">
    <property type="entry name" value="PRICHEXTENSN"/>
</dbReference>
<feature type="compositionally biased region" description="Basic residues" evidence="1">
    <location>
        <begin position="22"/>
        <end position="31"/>
    </location>
</feature>
<evidence type="ECO:0000313" key="3">
    <source>
        <dbReference type="EMBL" id="KAK3361262.1"/>
    </source>
</evidence>
<feature type="region of interest" description="Disordered" evidence="1">
    <location>
        <begin position="121"/>
        <end position="223"/>
    </location>
</feature>